<evidence type="ECO:0000256" key="12">
    <source>
        <dbReference type="ARBA" id="ARBA00023012"/>
    </source>
</evidence>
<dbReference type="PROSITE" id="PS50109">
    <property type="entry name" value="HIS_KIN"/>
    <property type="match status" value="1"/>
</dbReference>
<dbReference type="EC" id="2.7.13.3" evidence="3"/>
<dbReference type="CDD" id="cd06225">
    <property type="entry name" value="HAMP"/>
    <property type="match status" value="1"/>
</dbReference>
<evidence type="ECO:0000256" key="1">
    <source>
        <dbReference type="ARBA" id="ARBA00000085"/>
    </source>
</evidence>
<keyword evidence="12" id="KW-0902">Two-component regulatory system</keyword>
<evidence type="ECO:0000256" key="3">
    <source>
        <dbReference type="ARBA" id="ARBA00012438"/>
    </source>
</evidence>
<dbReference type="SMART" id="SM00387">
    <property type="entry name" value="HATPase_c"/>
    <property type="match status" value="1"/>
</dbReference>
<dbReference type="InterPro" id="IPR003661">
    <property type="entry name" value="HisK_dim/P_dom"/>
</dbReference>
<dbReference type="RefSeq" id="WP_379315896.1">
    <property type="nucleotide sequence ID" value="NZ_JBHTLM010000001.1"/>
</dbReference>
<evidence type="ECO:0000256" key="10">
    <source>
        <dbReference type="ARBA" id="ARBA00022840"/>
    </source>
</evidence>
<dbReference type="InterPro" id="IPR036097">
    <property type="entry name" value="HisK_dim/P_sf"/>
</dbReference>
<comment type="subcellular location">
    <subcellularLocation>
        <location evidence="2">Cell membrane</location>
        <topology evidence="2">Multi-pass membrane protein</topology>
    </subcellularLocation>
</comment>
<dbReference type="PANTHER" id="PTHR45436">
    <property type="entry name" value="SENSOR HISTIDINE KINASE YKOH"/>
    <property type="match status" value="1"/>
</dbReference>
<evidence type="ECO:0000313" key="17">
    <source>
        <dbReference type="EMBL" id="MFD1174985.1"/>
    </source>
</evidence>
<dbReference type="PROSITE" id="PS50885">
    <property type="entry name" value="HAMP"/>
    <property type="match status" value="1"/>
</dbReference>
<feature type="transmembrane region" description="Helical" evidence="14">
    <location>
        <begin position="146"/>
        <end position="173"/>
    </location>
</feature>
<accession>A0ABW3RSW8</accession>
<evidence type="ECO:0000256" key="11">
    <source>
        <dbReference type="ARBA" id="ARBA00022989"/>
    </source>
</evidence>
<dbReference type="PRINTS" id="PR00344">
    <property type="entry name" value="BCTRLSENSOR"/>
</dbReference>
<proteinExistence type="predicted"/>
<dbReference type="Pfam" id="PF00512">
    <property type="entry name" value="HisKA"/>
    <property type="match status" value="1"/>
</dbReference>
<dbReference type="EMBL" id="JBHTLM010000001">
    <property type="protein sequence ID" value="MFD1174985.1"/>
    <property type="molecule type" value="Genomic_DNA"/>
</dbReference>
<feature type="domain" description="HAMP" evidence="16">
    <location>
        <begin position="174"/>
        <end position="230"/>
    </location>
</feature>
<keyword evidence="6" id="KW-0808">Transferase</keyword>
<evidence type="ECO:0000313" key="18">
    <source>
        <dbReference type="Proteomes" id="UP001597262"/>
    </source>
</evidence>
<gene>
    <name evidence="17" type="ORF">ACFQ3W_01510</name>
</gene>
<dbReference type="PANTHER" id="PTHR45436:SF5">
    <property type="entry name" value="SENSOR HISTIDINE KINASE TRCS"/>
    <property type="match status" value="1"/>
</dbReference>
<dbReference type="InterPro" id="IPR003594">
    <property type="entry name" value="HATPase_dom"/>
</dbReference>
<evidence type="ECO:0000256" key="13">
    <source>
        <dbReference type="ARBA" id="ARBA00023136"/>
    </source>
</evidence>
<protein>
    <recommendedName>
        <fullName evidence="3">histidine kinase</fullName>
        <ecNumber evidence="3">2.7.13.3</ecNumber>
    </recommendedName>
</protein>
<dbReference type="Proteomes" id="UP001597262">
    <property type="component" value="Unassembled WGS sequence"/>
</dbReference>
<dbReference type="Pfam" id="PF00672">
    <property type="entry name" value="HAMP"/>
    <property type="match status" value="1"/>
</dbReference>
<keyword evidence="10" id="KW-0067">ATP-binding</keyword>
<evidence type="ECO:0000256" key="5">
    <source>
        <dbReference type="ARBA" id="ARBA00022553"/>
    </source>
</evidence>
<organism evidence="17 18">
    <name type="scientific">Paenibacillus puldeungensis</name>
    <dbReference type="NCBI Taxonomy" id="696536"/>
    <lineage>
        <taxon>Bacteria</taxon>
        <taxon>Bacillati</taxon>
        <taxon>Bacillota</taxon>
        <taxon>Bacilli</taxon>
        <taxon>Bacillales</taxon>
        <taxon>Paenibacillaceae</taxon>
        <taxon>Paenibacillus</taxon>
    </lineage>
</organism>
<dbReference type="Gene3D" id="3.30.565.10">
    <property type="entry name" value="Histidine kinase-like ATPase, C-terminal domain"/>
    <property type="match status" value="1"/>
</dbReference>
<comment type="catalytic activity">
    <reaction evidence="1">
        <text>ATP + protein L-histidine = ADP + protein N-phospho-L-histidine.</text>
        <dbReference type="EC" id="2.7.13.3"/>
    </reaction>
</comment>
<keyword evidence="11 14" id="KW-1133">Transmembrane helix</keyword>
<comment type="caution">
    <text evidence="17">The sequence shown here is derived from an EMBL/GenBank/DDBJ whole genome shotgun (WGS) entry which is preliminary data.</text>
</comment>
<evidence type="ECO:0000259" key="16">
    <source>
        <dbReference type="PROSITE" id="PS50885"/>
    </source>
</evidence>
<evidence type="ECO:0000256" key="14">
    <source>
        <dbReference type="SAM" id="Phobius"/>
    </source>
</evidence>
<keyword evidence="8" id="KW-0547">Nucleotide-binding</keyword>
<dbReference type="InterPro" id="IPR036890">
    <property type="entry name" value="HATPase_C_sf"/>
</dbReference>
<evidence type="ECO:0000256" key="2">
    <source>
        <dbReference type="ARBA" id="ARBA00004651"/>
    </source>
</evidence>
<evidence type="ECO:0000256" key="6">
    <source>
        <dbReference type="ARBA" id="ARBA00022679"/>
    </source>
</evidence>
<dbReference type="InterPro" id="IPR005467">
    <property type="entry name" value="His_kinase_dom"/>
</dbReference>
<keyword evidence="7 14" id="KW-0812">Transmembrane</keyword>
<sequence length="453" mass="51359">MRTIKSKVLLSLFISMLVTVGITVAMFVRFMDGILVNQARAQLHVQAERAVHMLSDGDLERLDSKKFKYVVKGLLLYADYMVLDNKQLIIDASDSVLEGKTLKTIPRDREGITQINGHKVLYTNEPLPRMPYHIFIYSPLSSLRAIYVPLMNTTLLSIGASFLVILGIGLLVVSRVVRPLNRLKEAVSRYEPNRLSIKGLTDFPKSDNSEIGELSHTFQMMSDRIELHQRSQIEFLQNVSHELRTPLMSIQGYVYAIQDQVVTQEEGLKIITNQSRRLIDMVEKLLQLSRLEAVDDQWPLTEVDLHEMAEEAIQLLMPAAKERQLEMSVDGKSFKAKVPAEQVFRIMINLLQNAVRHTTKRVVLRVHQGADPDTEWTISVEDDGPGLSEEEREAVFKRFYTGARGVTGLGLEICRQIALKMNGNISYSPSDWGGACFTVVKYHYRNDAMPPNS</sequence>
<feature type="domain" description="Histidine kinase" evidence="15">
    <location>
        <begin position="238"/>
        <end position="439"/>
    </location>
</feature>
<reference evidence="18" key="1">
    <citation type="journal article" date="2019" name="Int. J. Syst. Evol. Microbiol.">
        <title>The Global Catalogue of Microorganisms (GCM) 10K type strain sequencing project: providing services to taxonomists for standard genome sequencing and annotation.</title>
        <authorList>
            <consortium name="The Broad Institute Genomics Platform"/>
            <consortium name="The Broad Institute Genome Sequencing Center for Infectious Disease"/>
            <person name="Wu L."/>
            <person name="Ma J."/>
        </authorList>
    </citation>
    <scope>NUCLEOTIDE SEQUENCE [LARGE SCALE GENOMIC DNA]</scope>
    <source>
        <strain evidence="18">CCUG 59189</strain>
    </source>
</reference>
<keyword evidence="18" id="KW-1185">Reference proteome</keyword>
<evidence type="ECO:0000256" key="8">
    <source>
        <dbReference type="ARBA" id="ARBA00022741"/>
    </source>
</evidence>
<dbReference type="Pfam" id="PF02518">
    <property type="entry name" value="HATPase_c"/>
    <property type="match status" value="1"/>
</dbReference>
<evidence type="ECO:0000256" key="9">
    <source>
        <dbReference type="ARBA" id="ARBA00022777"/>
    </source>
</evidence>
<keyword evidence="4" id="KW-1003">Cell membrane</keyword>
<dbReference type="SMART" id="SM00388">
    <property type="entry name" value="HisKA"/>
    <property type="match status" value="1"/>
</dbReference>
<keyword evidence="9 17" id="KW-0418">Kinase</keyword>
<dbReference type="InterPro" id="IPR050428">
    <property type="entry name" value="TCS_sensor_his_kinase"/>
</dbReference>
<name>A0ABW3RSW8_9BACL</name>
<dbReference type="CDD" id="cd00082">
    <property type="entry name" value="HisKA"/>
    <property type="match status" value="1"/>
</dbReference>
<evidence type="ECO:0000256" key="7">
    <source>
        <dbReference type="ARBA" id="ARBA00022692"/>
    </source>
</evidence>
<dbReference type="InterPro" id="IPR004358">
    <property type="entry name" value="Sig_transdc_His_kin-like_C"/>
</dbReference>
<keyword evidence="13 14" id="KW-0472">Membrane</keyword>
<evidence type="ECO:0000256" key="4">
    <source>
        <dbReference type="ARBA" id="ARBA00022475"/>
    </source>
</evidence>
<dbReference type="Gene3D" id="1.10.287.130">
    <property type="match status" value="1"/>
</dbReference>
<feature type="transmembrane region" description="Helical" evidence="14">
    <location>
        <begin position="7"/>
        <end position="28"/>
    </location>
</feature>
<dbReference type="Gene3D" id="6.10.340.10">
    <property type="match status" value="1"/>
</dbReference>
<dbReference type="CDD" id="cd00075">
    <property type="entry name" value="HATPase"/>
    <property type="match status" value="1"/>
</dbReference>
<dbReference type="SMART" id="SM00304">
    <property type="entry name" value="HAMP"/>
    <property type="match status" value="1"/>
</dbReference>
<evidence type="ECO:0000259" key="15">
    <source>
        <dbReference type="PROSITE" id="PS50109"/>
    </source>
</evidence>
<dbReference type="InterPro" id="IPR003660">
    <property type="entry name" value="HAMP_dom"/>
</dbReference>
<dbReference type="SUPFAM" id="SSF47384">
    <property type="entry name" value="Homodimeric domain of signal transducing histidine kinase"/>
    <property type="match status" value="1"/>
</dbReference>
<dbReference type="GO" id="GO:0016301">
    <property type="term" value="F:kinase activity"/>
    <property type="evidence" value="ECO:0007669"/>
    <property type="project" value="UniProtKB-KW"/>
</dbReference>
<dbReference type="SUPFAM" id="SSF55874">
    <property type="entry name" value="ATPase domain of HSP90 chaperone/DNA topoisomerase II/histidine kinase"/>
    <property type="match status" value="1"/>
</dbReference>
<keyword evidence="5" id="KW-0597">Phosphoprotein</keyword>